<evidence type="ECO:0000256" key="11">
    <source>
        <dbReference type="ARBA" id="ARBA00023136"/>
    </source>
</evidence>
<dbReference type="InterPro" id="IPR001245">
    <property type="entry name" value="Ser-Thr/Tyr_kinase_cat_dom"/>
</dbReference>
<dbReference type="Pfam" id="PF00954">
    <property type="entry name" value="S_locus_glycop"/>
    <property type="match status" value="1"/>
</dbReference>
<evidence type="ECO:0000256" key="13">
    <source>
        <dbReference type="ARBA" id="ARBA00023180"/>
    </source>
</evidence>
<evidence type="ECO:0000313" key="19">
    <source>
        <dbReference type="Proteomes" id="UP000467840"/>
    </source>
</evidence>
<keyword evidence="8" id="KW-0418">Kinase</keyword>
<proteinExistence type="predicted"/>
<dbReference type="Pfam" id="PF01453">
    <property type="entry name" value="B_lectin"/>
    <property type="match status" value="1"/>
</dbReference>
<comment type="catalytic activity">
    <reaction evidence="15">
        <text>L-seryl-[protein] + ATP = O-phospho-L-seryl-[protein] + ADP + H(+)</text>
        <dbReference type="Rhea" id="RHEA:17989"/>
        <dbReference type="Rhea" id="RHEA-COMP:9863"/>
        <dbReference type="Rhea" id="RHEA-COMP:11604"/>
        <dbReference type="ChEBI" id="CHEBI:15378"/>
        <dbReference type="ChEBI" id="CHEBI:29999"/>
        <dbReference type="ChEBI" id="CHEBI:30616"/>
        <dbReference type="ChEBI" id="CHEBI:83421"/>
        <dbReference type="ChEBI" id="CHEBI:456216"/>
        <dbReference type="EC" id="2.7.11.1"/>
    </reaction>
</comment>
<dbReference type="InterPro" id="IPR001480">
    <property type="entry name" value="Bulb-type_lectin_dom"/>
</dbReference>
<dbReference type="InterPro" id="IPR000858">
    <property type="entry name" value="S_locus_glycoprot_dom"/>
</dbReference>
<evidence type="ECO:0000256" key="3">
    <source>
        <dbReference type="ARBA" id="ARBA00022527"/>
    </source>
</evidence>
<evidence type="ECO:0000256" key="7">
    <source>
        <dbReference type="ARBA" id="ARBA00022741"/>
    </source>
</evidence>
<dbReference type="PROSITE" id="PS50011">
    <property type="entry name" value="PROTEIN_KINASE_DOM"/>
    <property type="match status" value="1"/>
</dbReference>
<keyword evidence="7" id="KW-0547">Nucleotide-binding</keyword>
<dbReference type="FunFam" id="2.90.10.10:FF:000004">
    <property type="entry name" value="G-type lectin S-receptor-like serine/threonine-protein kinase"/>
    <property type="match status" value="1"/>
</dbReference>
<evidence type="ECO:0000256" key="15">
    <source>
        <dbReference type="ARBA" id="ARBA00048679"/>
    </source>
</evidence>
<keyword evidence="5" id="KW-0812">Transmembrane</keyword>
<evidence type="ECO:0000256" key="8">
    <source>
        <dbReference type="ARBA" id="ARBA00022777"/>
    </source>
</evidence>
<keyword evidence="4" id="KW-0808">Transferase</keyword>
<keyword evidence="10" id="KW-1133">Transmembrane helix</keyword>
<comment type="subcellular location">
    <subcellularLocation>
        <location evidence="1">Membrane</location>
        <topology evidence="1">Single-pass membrane protein</topology>
    </subcellularLocation>
</comment>
<dbReference type="SMART" id="SM00108">
    <property type="entry name" value="B_lectin"/>
    <property type="match status" value="1"/>
</dbReference>
<dbReference type="Proteomes" id="UP000467840">
    <property type="component" value="Chromosome 3"/>
</dbReference>
<feature type="domain" description="Bulb-type lectin" evidence="17">
    <location>
        <begin position="28"/>
        <end position="148"/>
    </location>
</feature>
<dbReference type="Pfam" id="PF11883">
    <property type="entry name" value="DUF3403"/>
    <property type="match status" value="1"/>
</dbReference>
<dbReference type="Gene3D" id="3.30.200.20">
    <property type="entry name" value="Phosphorylase Kinase, domain 1"/>
    <property type="match status" value="1"/>
</dbReference>
<dbReference type="EMBL" id="JAAGAX010000017">
    <property type="protein sequence ID" value="KAF2285914.1"/>
    <property type="molecule type" value="Genomic_DNA"/>
</dbReference>
<dbReference type="InterPro" id="IPR000719">
    <property type="entry name" value="Prot_kinase_dom"/>
</dbReference>
<evidence type="ECO:0000256" key="5">
    <source>
        <dbReference type="ARBA" id="ARBA00022692"/>
    </source>
</evidence>
<evidence type="ECO:0000259" key="17">
    <source>
        <dbReference type="PROSITE" id="PS50927"/>
    </source>
</evidence>
<keyword evidence="13" id="KW-0325">Glycoprotein</keyword>
<dbReference type="PROSITE" id="PS50927">
    <property type="entry name" value="BULB_LECTIN"/>
    <property type="match status" value="1"/>
</dbReference>
<evidence type="ECO:0000259" key="16">
    <source>
        <dbReference type="PROSITE" id="PS50011"/>
    </source>
</evidence>
<dbReference type="InterPro" id="IPR011009">
    <property type="entry name" value="Kinase-like_dom_sf"/>
</dbReference>
<evidence type="ECO:0000256" key="6">
    <source>
        <dbReference type="ARBA" id="ARBA00022729"/>
    </source>
</evidence>
<keyword evidence="9" id="KW-0067">ATP-binding</keyword>
<dbReference type="EC" id="2.7.11.1" evidence="2"/>
<dbReference type="GO" id="GO:0048544">
    <property type="term" value="P:recognition of pollen"/>
    <property type="evidence" value="ECO:0007669"/>
    <property type="project" value="InterPro"/>
</dbReference>
<organism evidence="18 19">
    <name type="scientific">Hevea brasiliensis</name>
    <name type="common">Para rubber tree</name>
    <name type="synonym">Siphonia brasiliensis</name>
    <dbReference type="NCBI Taxonomy" id="3981"/>
    <lineage>
        <taxon>Eukaryota</taxon>
        <taxon>Viridiplantae</taxon>
        <taxon>Streptophyta</taxon>
        <taxon>Embryophyta</taxon>
        <taxon>Tracheophyta</taxon>
        <taxon>Spermatophyta</taxon>
        <taxon>Magnoliopsida</taxon>
        <taxon>eudicotyledons</taxon>
        <taxon>Gunneridae</taxon>
        <taxon>Pentapetalae</taxon>
        <taxon>rosids</taxon>
        <taxon>fabids</taxon>
        <taxon>Malpighiales</taxon>
        <taxon>Euphorbiaceae</taxon>
        <taxon>Crotonoideae</taxon>
        <taxon>Micrandreae</taxon>
        <taxon>Hevea</taxon>
    </lineage>
</organism>
<feature type="domain" description="Protein kinase" evidence="16">
    <location>
        <begin position="423"/>
        <end position="686"/>
    </location>
</feature>
<comment type="catalytic activity">
    <reaction evidence="14">
        <text>L-threonyl-[protein] + ATP = O-phospho-L-threonyl-[protein] + ADP + H(+)</text>
        <dbReference type="Rhea" id="RHEA:46608"/>
        <dbReference type="Rhea" id="RHEA-COMP:11060"/>
        <dbReference type="Rhea" id="RHEA-COMP:11605"/>
        <dbReference type="ChEBI" id="CHEBI:15378"/>
        <dbReference type="ChEBI" id="CHEBI:30013"/>
        <dbReference type="ChEBI" id="CHEBI:30616"/>
        <dbReference type="ChEBI" id="CHEBI:61977"/>
        <dbReference type="ChEBI" id="CHEBI:456216"/>
        <dbReference type="EC" id="2.7.11.1"/>
    </reaction>
</comment>
<dbReference type="FunFam" id="3.30.200.20:FF:000195">
    <property type="entry name" value="G-type lectin S-receptor-like serine/threonine-protein kinase"/>
    <property type="match status" value="1"/>
</dbReference>
<reference evidence="18 19" key="1">
    <citation type="journal article" date="2020" name="Mol. Plant">
        <title>The Chromosome-Based Rubber Tree Genome Provides New Insights into Spurge Genome Evolution and Rubber Biosynthesis.</title>
        <authorList>
            <person name="Liu J."/>
            <person name="Shi C."/>
            <person name="Shi C.C."/>
            <person name="Li W."/>
            <person name="Zhang Q.J."/>
            <person name="Zhang Y."/>
            <person name="Li K."/>
            <person name="Lu H.F."/>
            <person name="Shi C."/>
            <person name="Zhu S.T."/>
            <person name="Xiao Z.Y."/>
            <person name="Nan H."/>
            <person name="Yue Y."/>
            <person name="Zhu X.G."/>
            <person name="Wu Y."/>
            <person name="Hong X.N."/>
            <person name="Fan G.Y."/>
            <person name="Tong Y."/>
            <person name="Zhang D."/>
            <person name="Mao C.L."/>
            <person name="Liu Y.L."/>
            <person name="Hao S.J."/>
            <person name="Liu W.Q."/>
            <person name="Lv M.Q."/>
            <person name="Zhang H.B."/>
            <person name="Liu Y."/>
            <person name="Hu-Tang G.R."/>
            <person name="Wang J.P."/>
            <person name="Wang J.H."/>
            <person name="Sun Y.H."/>
            <person name="Ni S.B."/>
            <person name="Chen W.B."/>
            <person name="Zhang X.C."/>
            <person name="Jiao Y.N."/>
            <person name="Eichler E.E."/>
            <person name="Li G.H."/>
            <person name="Liu X."/>
            <person name="Gao L.Z."/>
        </authorList>
    </citation>
    <scope>NUCLEOTIDE SEQUENCE [LARGE SCALE GENOMIC DNA]</scope>
    <source>
        <strain evidence="19">cv. GT1</strain>
        <tissue evidence="18">Leaf</tissue>
    </source>
</reference>
<dbReference type="PANTHER" id="PTHR32444:SF118">
    <property type="entry name" value="OS09G0551150 PROTEIN"/>
    <property type="match status" value="1"/>
</dbReference>
<dbReference type="Pfam" id="PF07714">
    <property type="entry name" value="PK_Tyr_Ser-Thr"/>
    <property type="match status" value="1"/>
</dbReference>
<keyword evidence="6" id="KW-0732">Signal</keyword>
<dbReference type="GO" id="GO:0016020">
    <property type="term" value="C:membrane"/>
    <property type="evidence" value="ECO:0007669"/>
    <property type="project" value="UniProtKB-SubCell"/>
</dbReference>
<dbReference type="FunFam" id="1.10.510.10:FF:001270">
    <property type="entry name" value="Uncharacterized protein"/>
    <property type="match status" value="1"/>
</dbReference>
<dbReference type="GO" id="GO:0005524">
    <property type="term" value="F:ATP binding"/>
    <property type="evidence" value="ECO:0007669"/>
    <property type="project" value="UniProtKB-KW"/>
</dbReference>
<evidence type="ECO:0000256" key="9">
    <source>
        <dbReference type="ARBA" id="ARBA00022840"/>
    </source>
</evidence>
<dbReference type="GO" id="GO:0004674">
    <property type="term" value="F:protein serine/threonine kinase activity"/>
    <property type="evidence" value="ECO:0007669"/>
    <property type="project" value="UniProtKB-KW"/>
</dbReference>
<dbReference type="PANTHER" id="PTHR32444">
    <property type="entry name" value="BULB-TYPE LECTIN DOMAIN-CONTAINING PROTEIN"/>
    <property type="match status" value="1"/>
</dbReference>
<dbReference type="Gene3D" id="1.10.510.10">
    <property type="entry name" value="Transferase(Phosphotransferase) domain 1"/>
    <property type="match status" value="1"/>
</dbReference>
<evidence type="ECO:0000256" key="12">
    <source>
        <dbReference type="ARBA" id="ARBA00023157"/>
    </source>
</evidence>
<comment type="caution">
    <text evidence="18">The sequence shown here is derived from an EMBL/GenBank/DDBJ whole genome shotgun (WGS) entry which is preliminary data.</text>
</comment>
<evidence type="ECO:0000256" key="14">
    <source>
        <dbReference type="ARBA" id="ARBA00047899"/>
    </source>
</evidence>
<evidence type="ECO:0000256" key="1">
    <source>
        <dbReference type="ARBA" id="ARBA00004167"/>
    </source>
</evidence>
<evidence type="ECO:0000256" key="4">
    <source>
        <dbReference type="ARBA" id="ARBA00022679"/>
    </source>
</evidence>
<dbReference type="SUPFAM" id="SSF56112">
    <property type="entry name" value="Protein kinase-like (PK-like)"/>
    <property type="match status" value="1"/>
</dbReference>
<dbReference type="InterPro" id="IPR021820">
    <property type="entry name" value="S-locus_recpt_kinase_C"/>
</dbReference>
<dbReference type="InterPro" id="IPR036426">
    <property type="entry name" value="Bulb-type_lectin_dom_sf"/>
</dbReference>
<sequence>MEFLSFFSTLFCFFFISSISLRLLSFAADIITPIQPIRDGETLVSSSQFFELGFFSPGNSKNRYLGIWYKDKPRTVVWVANRNNPITDHSGVLSISKDGNLVILNQTMSIIWSSNISRVTENPAAQLLDTGNLVLRNNMSAIPERYTWQSFDYPTDTMLPGMELGWNLRTGLQRYLTSWRSSDDPSPGDFNYKLDILGLPQLVIRRGSVKRSRTGPWNGIYFGGIPMVSNIIFKTTMVFNEDEYYYMYEPVSNNVIMRLVLDHSGSLERLLWNDKNSGWAALYSMPYDPCDIYGQCGANGICSVSKKPICECLEGFVPKSQKEWEAHNWTGGCMRSSQLDCQKSKGFMKLVGVKLPDLLEFQGGSGCLMWYGNVVDIRLVAEEYRGRDVYIRMPATNTGQESAENIELPLYDLAAIAAATNNFCQENIIGEGGFGPVYKGNLSTEEEVAVKRLSKNSGQGVEQFKNEVDLIAKLQHRNLIGLLGCCIQEQERILIYEYMPNKSLDYFIFDFGLARIFGDDDREATTKRVVGTFGYMSPEYAIDGTISIKSDVFSLGVLLLEIVSGKKNRGFCHTDRYHNLLGHAWLMWSEGRALELMDECLKDSYVTWELLRCVQVGLLCVQNFPEDRPTMSCVIFMLENEEAMLPQPKQPGFFSERSSTINENATSTSKEIYTENAVTITMLDGR</sequence>
<keyword evidence="19" id="KW-1185">Reference proteome</keyword>
<evidence type="ECO:0000313" key="18">
    <source>
        <dbReference type="EMBL" id="KAF2285914.1"/>
    </source>
</evidence>
<keyword evidence="11" id="KW-0472">Membrane</keyword>
<keyword evidence="3" id="KW-0723">Serine/threonine-protein kinase</keyword>
<dbReference type="SUPFAM" id="SSF51110">
    <property type="entry name" value="alpha-D-mannose-specific plant lectins"/>
    <property type="match status" value="1"/>
</dbReference>
<evidence type="ECO:0000256" key="10">
    <source>
        <dbReference type="ARBA" id="ARBA00022989"/>
    </source>
</evidence>
<name>A0A6A6KBZ2_HEVBR</name>
<dbReference type="Gene3D" id="2.90.10.10">
    <property type="entry name" value="Bulb-type lectin domain"/>
    <property type="match status" value="1"/>
</dbReference>
<dbReference type="CDD" id="cd00028">
    <property type="entry name" value="B_lectin"/>
    <property type="match status" value="1"/>
</dbReference>
<accession>A0A6A6KBZ2</accession>
<evidence type="ECO:0000256" key="2">
    <source>
        <dbReference type="ARBA" id="ARBA00012513"/>
    </source>
</evidence>
<dbReference type="AlphaFoldDB" id="A0A6A6KBZ2"/>
<protein>
    <recommendedName>
        <fullName evidence="2">non-specific serine/threonine protein kinase</fullName>
        <ecNumber evidence="2">2.7.11.1</ecNumber>
    </recommendedName>
</protein>
<gene>
    <name evidence="18" type="ORF">GH714_008922</name>
</gene>
<keyword evidence="12" id="KW-1015">Disulfide bond</keyword>